<evidence type="ECO:0000313" key="3">
    <source>
        <dbReference type="EMBL" id="KAJ7966472.1"/>
    </source>
</evidence>
<dbReference type="Proteomes" id="UP001163823">
    <property type="component" value="Chromosome 6"/>
</dbReference>
<dbReference type="CDD" id="cd00371">
    <property type="entry name" value="HMA"/>
    <property type="match status" value="1"/>
</dbReference>
<dbReference type="KEGG" id="qsa:O6P43_015939"/>
<evidence type="ECO:0000259" key="2">
    <source>
        <dbReference type="PROSITE" id="PS50846"/>
    </source>
</evidence>
<dbReference type="Pfam" id="PF00403">
    <property type="entry name" value="HMA"/>
    <property type="match status" value="1"/>
</dbReference>
<keyword evidence="4" id="KW-1185">Reference proteome</keyword>
<feature type="region of interest" description="Disordered" evidence="1">
    <location>
        <begin position="103"/>
        <end position="128"/>
    </location>
</feature>
<proteinExistence type="predicted"/>
<dbReference type="Gene3D" id="3.30.70.100">
    <property type="match status" value="1"/>
</dbReference>
<protein>
    <submittedName>
        <fullName evidence="3">Heavy metal transport/detoxification superfamily protein</fullName>
    </submittedName>
</protein>
<dbReference type="EMBL" id="JARAOO010000006">
    <property type="protein sequence ID" value="KAJ7966472.1"/>
    <property type="molecule type" value="Genomic_DNA"/>
</dbReference>
<organism evidence="3 4">
    <name type="scientific">Quillaja saponaria</name>
    <name type="common">Soap bark tree</name>
    <dbReference type="NCBI Taxonomy" id="32244"/>
    <lineage>
        <taxon>Eukaryota</taxon>
        <taxon>Viridiplantae</taxon>
        <taxon>Streptophyta</taxon>
        <taxon>Embryophyta</taxon>
        <taxon>Tracheophyta</taxon>
        <taxon>Spermatophyta</taxon>
        <taxon>Magnoliopsida</taxon>
        <taxon>eudicotyledons</taxon>
        <taxon>Gunneridae</taxon>
        <taxon>Pentapetalae</taxon>
        <taxon>rosids</taxon>
        <taxon>fabids</taxon>
        <taxon>Fabales</taxon>
        <taxon>Quillajaceae</taxon>
        <taxon>Quillaja</taxon>
    </lineage>
</organism>
<evidence type="ECO:0000313" key="4">
    <source>
        <dbReference type="Proteomes" id="UP001163823"/>
    </source>
</evidence>
<dbReference type="InterPro" id="IPR036163">
    <property type="entry name" value="HMA_dom_sf"/>
</dbReference>
<evidence type="ECO:0000256" key="1">
    <source>
        <dbReference type="SAM" id="MobiDB-lite"/>
    </source>
</evidence>
<gene>
    <name evidence="3" type="ORF">O6P43_015939</name>
</gene>
<dbReference type="AlphaFoldDB" id="A0AAD7LY75"/>
<dbReference type="InterPro" id="IPR006121">
    <property type="entry name" value="HMA_dom"/>
</dbReference>
<feature type="domain" description="HMA" evidence="2">
    <location>
        <begin position="8"/>
        <end position="73"/>
    </location>
</feature>
<dbReference type="GO" id="GO:0046872">
    <property type="term" value="F:metal ion binding"/>
    <property type="evidence" value="ECO:0007669"/>
    <property type="project" value="InterPro"/>
</dbReference>
<dbReference type="SUPFAM" id="SSF55008">
    <property type="entry name" value="HMA, heavy metal-associated domain"/>
    <property type="match status" value="1"/>
</dbReference>
<comment type="caution">
    <text evidence="3">The sequence shown here is derived from an EMBL/GenBank/DDBJ whole genome shotgun (WGS) entry which is preliminary data.</text>
</comment>
<dbReference type="PROSITE" id="PS50846">
    <property type="entry name" value="HMA_2"/>
    <property type="match status" value="1"/>
</dbReference>
<reference evidence="3" key="1">
    <citation type="journal article" date="2023" name="Science">
        <title>Elucidation of the pathway for biosynthesis of saponin adjuvants from the soapbark tree.</title>
        <authorList>
            <person name="Reed J."/>
            <person name="Orme A."/>
            <person name="El-Demerdash A."/>
            <person name="Owen C."/>
            <person name="Martin L.B.B."/>
            <person name="Misra R.C."/>
            <person name="Kikuchi S."/>
            <person name="Rejzek M."/>
            <person name="Martin A.C."/>
            <person name="Harkess A."/>
            <person name="Leebens-Mack J."/>
            <person name="Louveau T."/>
            <person name="Stephenson M.J."/>
            <person name="Osbourn A."/>
        </authorList>
    </citation>
    <scope>NUCLEOTIDE SEQUENCE</scope>
    <source>
        <strain evidence="3">S10</strain>
    </source>
</reference>
<sequence length="229" mass="26197">MERLHLQSPISTLKVDFIKSDEESPTEVKKKLQQFKGVEAISIDPNKGLVKVRGNVNPLVLIKLLQKMGKKVELWSFHKAPTSTRQGKLAGCGPKIDHCYHCSSDEDDSDSDKENSSKVVDASIRPKDFPSPRPIPKYFQPLTMPWHQPMMIYGATPPPMYMRPPVSPYGYYNQMPPIYKRPPVSLYGYYNQMPPLMPPGYDPFGPRMLPWFNPMSQYPGYGNYNPYIL</sequence>
<accession>A0AAD7LY75</accession>
<name>A0AAD7LY75_QUISA</name>